<feature type="domain" description="BAH" evidence="2">
    <location>
        <begin position="148"/>
        <end position="267"/>
    </location>
</feature>
<dbReference type="InterPro" id="IPR043151">
    <property type="entry name" value="BAH_sf"/>
</dbReference>
<dbReference type="PROSITE" id="PS51038">
    <property type="entry name" value="BAH"/>
    <property type="match status" value="1"/>
</dbReference>
<gene>
    <name evidence="3" type="ORF">Adt_01533</name>
</gene>
<keyword evidence="4" id="KW-1185">Reference proteome</keyword>
<dbReference type="PANTHER" id="PTHR10629:SF50">
    <property type="entry name" value="DNA (CYTOSINE-5)-METHYLTRANSFERASE CMT3"/>
    <property type="match status" value="1"/>
</dbReference>
<organism evidence="3 4">
    <name type="scientific">Abeliophyllum distichum</name>
    <dbReference type="NCBI Taxonomy" id="126358"/>
    <lineage>
        <taxon>Eukaryota</taxon>
        <taxon>Viridiplantae</taxon>
        <taxon>Streptophyta</taxon>
        <taxon>Embryophyta</taxon>
        <taxon>Tracheophyta</taxon>
        <taxon>Spermatophyta</taxon>
        <taxon>Magnoliopsida</taxon>
        <taxon>eudicotyledons</taxon>
        <taxon>Gunneridae</taxon>
        <taxon>Pentapetalae</taxon>
        <taxon>asterids</taxon>
        <taxon>lamiids</taxon>
        <taxon>Lamiales</taxon>
        <taxon>Oleaceae</taxon>
        <taxon>Forsythieae</taxon>
        <taxon>Abeliophyllum</taxon>
    </lineage>
</organism>
<dbReference type="PANTHER" id="PTHR10629">
    <property type="entry name" value="CYTOSINE-SPECIFIC METHYLTRANSFERASE"/>
    <property type="match status" value="1"/>
</dbReference>
<proteinExistence type="predicted"/>
<name>A0ABD1VT45_9LAMI</name>
<evidence type="ECO:0000313" key="4">
    <source>
        <dbReference type="Proteomes" id="UP001604336"/>
    </source>
</evidence>
<dbReference type="EMBL" id="JBFOLK010000001">
    <property type="protein sequence ID" value="KAL2540555.1"/>
    <property type="molecule type" value="Genomic_DNA"/>
</dbReference>
<feature type="region of interest" description="Disordered" evidence="1">
    <location>
        <begin position="73"/>
        <end position="98"/>
    </location>
</feature>
<feature type="compositionally biased region" description="Gly residues" evidence="1">
    <location>
        <begin position="29"/>
        <end position="41"/>
    </location>
</feature>
<evidence type="ECO:0000313" key="3">
    <source>
        <dbReference type="EMBL" id="KAL2540555.1"/>
    </source>
</evidence>
<dbReference type="SMART" id="SM00439">
    <property type="entry name" value="BAH"/>
    <property type="match status" value="1"/>
</dbReference>
<dbReference type="AlphaFoldDB" id="A0ABD1VT45"/>
<dbReference type="Gene3D" id="2.30.30.490">
    <property type="match status" value="1"/>
</dbReference>
<evidence type="ECO:0000256" key="1">
    <source>
        <dbReference type="SAM" id="MobiDB-lite"/>
    </source>
</evidence>
<protein>
    <submittedName>
        <fullName evidence="3">DNA (Cytosine-5)-methyltransferase CMT3</fullName>
    </submittedName>
</protein>
<reference evidence="4" key="1">
    <citation type="submission" date="2024-07" db="EMBL/GenBank/DDBJ databases">
        <title>Two chromosome-level genome assemblies of Korean endemic species Abeliophyllum distichum and Forsythia ovata (Oleaceae).</title>
        <authorList>
            <person name="Jang H."/>
        </authorList>
    </citation>
    <scope>NUCLEOTIDE SEQUENCE [LARGE SCALE GENOMIC DNA]</scope>
</reference>
<dbReference type="Pfam" id="PF01426">
    <property type="entry name" value="BAH"/>
    <property type="match status" value="1"/>
</dbReference>
<dbReference type="InterPro" id="IPR050390">
    <property type="entry name" value="C5-Methyltransferase"/>
</dbReference>
<evidence type="ECO:0000259" key="2">
    <source>
        <dbReference type="PROSITE" id="PS51038"/>
    </source>
</evidence>
<accession>A0ABD1VT45</accession>
<comment type="caution">
    <text evidence="3">The sequence shown here is derived from an EMBL/GenBank/DDBJ whole genome shotgun (WGS) entry which is preliminary data.</text>
</comment>
<sequence length="288" mass="32143">MPTKRKSTTLVKDGAAEGRKSIKRQASGEVGGSESGSGSGSGLDVDFAGEEKVVMVLENEITNKLPAVDKNKNARSLKQKREEEEEEECRFIGDPVSQEEASRRWPHRYLPKGKTKQTGESISVKSTEDTEEFTQARCHFVQAEVDGQIFNLEDDAYVKAEDGHDNFICKIVEMFEAVDGSTNFTAQWYYRAKDTVIGCCHNLVDDKRVFFSEIRDDNPLDCLVKKLGIVLLPLKAKLDTKERVRLKCDYYCDLMYLLPYSSFVGLSPDSTTTSSESDSTISSDADVA</sequence>
<dbReference type="Proteomes" id="UP001604336">
    <property type="component" value="Unassembled WGS sequence"/>
</dbReference>
<feature type="region of interest" description="Disordered" evidence="1">
    <location>
        <begin position="1"/>
        <end position="45"/>
    </location>
</feature>
<dbReference type="InterPro" id="IPR001025">
    <property type="entry name" value="BAH_dom"/>
</dbReference>